<feature type="transmembrane region" description="Helical" evidence="7">
    <location>
        <begin position="361"/>
        <end position="387"/>
    </location>
</feature>
<keyword evidence="6 7" id="KW-0472">Membrane</keyword>
<dbReference type="CDD" id="cd06173">
    <property type="entry name" value="MFS_MefA_like"/>
    <property type="match status" value="1"/>
</dbReference>
<feature type="transmembrane region" description="Helical" evidence="7">
    <location>
        <begin position="20"/>
        <end position="37"/>
    </location>
</feature>
<keyword evidence="4 7" id="KW-0812">Transmembrane</keyword>
<dbReference type="OrthoDB" id="7283966at2"/>
<dbReference type="eggNOG" id="COG0477">
    <property type="taxonomic scope" value="Bacteria"/>
</dbReference>
<dbReference type="Pfam" id="PF05977">
    <property type="entry name" value="MFS_3"/>
    <property type="match status" value="1"/>
</dbReference>
<dbReference type="EMBL" id="JH600068">
    <property type="protein sequence ID" value="EIG52730.1"/>
    <property type="molecule type" value="Genomic_DNA"/>
</dbReference>
<keyword evidence="5 7" id="KW-1133">Transmembrane helix</keyword>
<evidence type="ECO:0000256" key="2">
    <source>
        <dbReference type="ARBA" id="ARBA00022448"/>
    </source>
</evidence>
<dbReference type="HOGENOM" id="CLU_034180_11_0_7"/>
<evidence type="ECO:0008006" key="9">
    <source>
        <dbReference type="Google" id="ProtNLM"/>
    </source>
</evidence>
<dbReference type="SUPFAM" id="SSF103473">
    <property type="entry name" value="MFS general substrate transporter"/>
    <property type="match status" value="1"/>
</dbReference>
<dbReference type="PANTHER" id="PTHR23513">
    <property type="entry name" value="INTEGRAL MEMBRANE EFFLUX PROTEIN-RELATED"/>
    <property type="match status" value="1"/>
</dbReference>
<feature type="transmembrane region" description="Helical" evidence="7">
    <location>
        <begin position="253"/>
        <end position="271"/>
    </location>
</feature>
<evidence type="ECO:0000256" key="3">
    <source>
        <dbReference type="ARBA" id="ARBA00022475"/>
    </source>
</evidence>
<dbReference type="PANTHER" id="PTHR23513:SF9">
    <property type="entry name" value="ENTEROBACTIN EXPORTER ENTS"/>
    <property type="match status" value="1"/>
</dbReference>
<organism evidence="8">
    <name type="scientific">Desulfovibrio sp. U5L</name>
    <dbReference type="NCBI Taxonomy" id="596152"/>
    <lineage>
        <taxon>Bacteria</taxon>
        <taxon>Pseudomonadati</taxon>
        <taxon>Thermodesulfobacteriota</taxon>
        <taxon>Desulfovibrionia</taxon>
        <taxon>Desulfovibrionales</taxon>
        <taxon>Desulfovibrionaceae</taxon>
        <taxon>Desulfovibrio</taxon>
    </lineage>
</organism>
<keyword evidence="3" id="KW-1003">Cell membrane</keyword>
<protein>
    <recommendedName>
        <fullName evidence="9">Arabinose efflux permease family protein</fullName>
    </recommendedName>
</protein>
<keyword evidence="2" id="KW-0813">Transport</keyword>
<comment type="subcellular location">
    <subcellularLocation>
        <location evidence="1">Cell membrane</location>
        <topology evidence="1">Multi-pass membrane protein</topology>
    </subcellularLocation>
</comment>
<dbReference type="InterPro" id="IPR010290">
    <property type="entry name" value="TM_effector"/>
</dbReference>
<evidence type="ECO:0000256" key="1">
    <source>
        <dbReference type="ARBA" id="ARBA00004651"/>
    </source>
</evidence>
<dbReference type="AlphaFoldDB" id="I2PYX4"/>
<sequence length="411" mass="43179">MRSEIFGNTAFTRFWMARGASGFAYHMTAVAIGWQVYALTGSVFDLGLVGLVEFLPQFLLTLVVGQVADRVDRRRIASVCQFLQGLALLLLMAESSGRWLGLGGIFACVGLIGAARAFETPSLQALLPQLIRPDQLPRLLAWSSSVWKTAMILGPACGGLLYILGPGAAYAVGASFFLLASVVVATIPRPAALPRQQGGVWSSALDGLRFIRQRPVIFGAISLDLFSVLLGGATALLPVYAKDILATGPWGLGVMRAAPSLGALAMSLYLTRSQLKRNVGRTMFAAVAVFGLCTIVFGLSRSFPLTLAALAGLGASDMISVVIRSTLIQLDTPDALRGRVSAVNAVFIGTSNQLGDFESGLVAALLGPVGAVVLGGVGTLCVTALWLRLFPQLYHRDTLLGRAGDEASPAG</sequence>
<dbReference type="Gene3D" id="1.20.1250.20">
    <property type="entry name" value="MFS general substrate transporter like domains"/>
    <property type="match status" value="1"/>
</dbReference>
<dbReference type="InterPro" id="IPR036259">
    <property type="entry name" value="MFS_trans_sf"/>
</dbReference>
<evidence type="ECO:0000256" key="6">
    <source>
        <dbReference type="ARBA" id="ARBA00023136"/>
    </source>
</evidence>
<evidence type="ECO:0000313" key="8">
    <source>
        <dbReference type="EMBL" id="EIG52730.1"/>
    </source>
</evidence>
<proteinExistence type="predicted"/>
<feature type="transmembrane region" description="Helical" evidence="7">
    <location>
        <begin position="168"/>
        <end position="187"/>
    </location>
</feature>
<name>I2PYX4_9BACT</name>
<dbReference type="STRING" id="596152.DesU5LDRAFT_1029"/>
<evidence type="ECO:0000256" key="7">
    <source>
        <dbReference type="SAM" id="Phobius"/>
    </source>
</evidence>
<feature type="transmembrane region" description="Helical" evidence="7">
    <location>
        <begin position="43"/>
        <end position="64"/>
    </location>
</feature>
<feature type="transmembrane region" description="Helical" evidence="7">
    <location>
        <begin position="216"/>
        <end position="241"/>
    </location>
</feature>
<reference evidence="8" key="1">
    <citation type="submission" date="2011-11" db="EMBL/GenBank/DDBJ databases">
        <title>Improved High-Quality Draft sequence of Desulfovibrio sp. U5L.</title>
        <authorList>
            <consortium name="US DOE Joint Genome Institute"/>
            <person name="Lucas S."/>
            <person name="Han J."/>
            <person name="Lapidus A."/>
            <person name="Cheng J.-F."/>
            <person name="Goodwin L."/>
            <person name="Pitluck S."/>
            <person name="Peters L."/>
            <person name="Ovchinnikova G."/>
            <person name="Held B."/>
            <person name="Detter J.C."/>
            <person name="Han C."/>
            <person name="Tapia R."/>
            <person name="Land M."/>
            <person name="Hauser L."/>
            <person name="Kyrpides N."/>
            <person name="Ivanova N."/>
            <person name="Pagani I."/>
            <person name="Gabster J."/>
            <person name="Walker C."/>
            <person name="Stolyar S."/>
            <person name="Stahl D."/>
            <person name="Arkin A."/>
            <person name="Dehal P."/>
            <person name="Hazen T."/>
            <person name="Woyke T."/>
        </authorList>
    </citation>
    <scope>NUCLEOTIDE SEQUENCE [LARGE SCALE GENOMIC DNA]</scope>
    <source>
        <strain evidence="8">U5L</strain>
    </source>
</reference>
<feature type="transmembrane region" description="Helical" evidence="7">
    <location>
        <begin position="283"/>
        <end position="303"/>
    </location>
</feature>
<dbReference type="GO" id="GO:0005886">
    <property type="term" value="C:plasma membrane"/>
    <property type="evidence" value="ECO:0007669"/>
    <property type="project" value="UniProtKB-SubCell"/>
</dbReference>
<feature type="transmembrane region" description="Helical" evidence="7">
    <location>
        <begin position="99"/>
        <end position="118"/>
    </location>
</feature>
<evidence type="ECO:0000256" key="4">
    <source>
        <dbReference type="ARBA" id="ARBA00022692"/>
    </source>
</evidence>
<accession>I2PYX4</accession>
<evidence type="ECO:0000256" key="5">
    <source>
        <dbReference type="ARBA" id="ARBA00022989"/>
    </source>
</evidence>
<gene>
    <name evidence="8" type="ORF">DesU5LDRAFT_1029</name>
</gene>